<comment type="similarity">
    <text evidence="1">Belongs to the GSP E family.</text>
</comment>
<dbReference type="Gene3D" id="3.30.450.380">
    <property type="match status" value="1"/>
</dbReference>
<feature type="domain" description="AAA+ ATPase" evidence="3">
    <location>
        <begin position="211"/>
        <end position="431"/>
    </location>
</feature>
<feature type="region of interest" description="Disordered" evidence="2">
    <location>
        <begin position="408"/>
        <end position="431"/>
    </location>
</feature>
<dbReference type="InterPro" id="IPR001482">
    <property type="entry name" value="T2SS/T4SS_dom"/>
</dbReference>
<evidence type="ECO:0000256" key="2">
    <source>
        <dbReference type="SAM" id="MobiDB-lite"/>
    </source>
</evidence>
<dbReference type="EMBL" id="QPJY01000006">
    <property type="protein sequence ID" value="RCX29780.1"/>
    <property type="molecule type" value="Genomic_DNA"/>
</dbReference>
<dbReference type="SMART" id="SM00382">
    <property type="entry name" value="AAA"/>
    <property type="match status" value="1"/>
</dbReference>
<dbReference type="OrthoDB" id="9810761at2"/>
<evidence type="ECO:0000313" key="4">
    <source>
        <dbReference type="EMBL" id="RCX29780.1"/>
    </source>
</evidence>
<dbReference type="CDD" id="cd01130">
    <property type="entry name" value="VirB11-like_ATPase"/>
    <property type="match status" value="1"/>
</dbReference>
<dbReference type="InterPro" id="IPR003593">
    <property type="entry name" value="AAA+_ATPase"/>
</dbReference>
<dbReference type="InterPro" id="IPR027417">
    <property type="entry name" value="P-loop_NTPase"/>
</dbReference>
<comment type="caution">
    <text evidence="4">The sequence shown here is derived from an EMBL/GenBank/DDBJ whole genome shotgun (WGS) entry which is preliminary data.</text>
</comment>
<dbReference type="PANTHER" id="PTHR30486">
    <property type="entry name" value="TWITCHING MOTILITY PROTEIN PILT"/>
    <property type="match status" value="1"/>
</dbReference>
<gene>
    <name evidence="4" type="ORF">DFQ59_10612</name>
</gene>
<dbReference type="Gene3D" id="3.40.50.300">
    <property type="entry name" value="P-loop containing nucleotide triphosphate hydrolases"/>
    <property type="match status" value="1"/>
</dbReference>
<reference evidence="4 5" key="1">
    <citation type="submission" date="2018-07" db="EMBL/GenBank/DDBJ databases">
        <title>Genomic Encyclopedia of Type Strains, Phase IV (KMG-IV): sequencing the most valuable type-strain genomes for metagenomic binning, comparative biology and taxonomic classification.</title>
        <authorList>
            <person name="Goeker M."/>
        </authorList>
    </citation>
    <scope>NUCLEOTIDE SEQUENCE [LARGE SCALE GENOMIC DNA]</scope>
    <source>
        <strain evidence="4 5">DSM 26407</strain>
    </source>
</reference>
<dbReference type="GO" id="GO:0016887">
    <property type="term" value="F:ATP hydrolysis activity"/>
    <property type="evidence" value="ECO:0007669"/>
    <property type="project" value="InterPro"/>
</dbReference>
<evidence type="ECO:0000313" key="5">
    <source>
        <dbReference type="Proteomes" id="UP000252707"/>
    </source>
</evidence>
<proteinExistence type="inferred from homology"/>
<keyword evidence="5" id="KW-1185">Reference proteome</keyword>
<dbReference type="Proteomes" id="UP000252707">
    <property type="component" value="Unassembled WGS sequence"/>
</dbReference>
<dbReference type="PANTHER" id="PTHR30486:SF15">
    <property type="entry name" value="TYPE II_IV SECRETION SYSTEM ATPASE"/>
    <property type="match status" value="1"/>
</dbReference>
<dbReference type="Pfam" id="PF00437">
    <property type="entry name" value="T2SSE"/>
    <property type="match status" value="1"/>
</dbReference>
<dbReference type="InterPro" id="IPR050921">
    <property type="entry name" value="T4SS_GSP_E_ATPase"/>
</dbReference>
<sequence length="431" mass="47930">MFNFTPTPQRGALSGDEYQPLKGHIHKFLVESIEEEQASVDEWPRPLLRRYVDQKVHDYIQRARLPVNQREMEALVGELIDELVGYGPIQPLIADDTISDILVNGAKRVYVEKRGRLEETGVRFMDDRHVQRIIQRIIAPLGRRLDESNPMVDARLPDGSRVNAIIAPLALDGPCLSIRKFRKEPLTGGDLLAYQTLSDEMLEFMRTAVRNRASVLISGGTGAGKTTLLNVLSQSIPPEERLVTIEDAAELSLGHPHVVRLETRPANLEGQGEVTARDLVRNALRMRPDRIILGEVRGVEVMDMLQAMNTGHAGSMTTIHANTPRDALSRLELLAGFAGFSGREDTLRSWVASAIDIVIQIARMPGGERKVISIDEVTGYADDKITLHEIFHYDRAERRFSRSNTFAVGSRSGEGLERPAGGALRGGYHGR</sequence>
<dbReference type="RefSeq" id="WP_114280003.1">
    <property type="nucleotide sequence ID" value="NZ_QPJY01000006.1"/>
</dbReference>
<protein>
    <submittedName>
        <fullName evidence="4">Pilus assembly protein CpaF</fullName>
    </submittedName>
</protein>
<evidence type="ECO:0000256" key="1">
    <source>
        <dbReference type="ARBA" id="ARBA00006611"/>
    </source>
</evidence>
<dbReference type="SUPFAM" id="SSF52540">
    <property type="entry name" value="P-loop containing nucleoside triphosphate hydrolases"/>
    <property type="match status" value="1"/>
</dbReference>
<dbReference type="AlphaFoldDB" id="A0A369C700"/>
<evidence type="ECO:0000259" key="3">
    <source>
        <dbReference type="SMART" id="SM00382"/>
    </source>
</evidence>
<organism evidence="4 5">
    <name type="scientific">Thioalbus denitrificans</name>
    <dbReference type="NCBI Taxonomy" id="547122"/>
    <lineage>
        <taxon>Bacteria</taxon>
        <taxon>Pseudomonadati</taxon>
        <taxon>Pseudomonadota</taxon>
        <taxon>Gammaproteobacteria</taxon>
        <taxon>Chromatiales</taxon>
        <taxon>Ectothiorhodospiraceae</taxon>
        <taxon>Thioalbus</taxon>
    </lineage>
</organism>
<accession>A0A369C700</accession>
<name>A0A369C700_9GAMM</name>